<feature type="domain" description="Stress-response A/B barrel" evidence="1">
    <location>
        <begin position="2"/>
        <end position="91"/>
    </location>
</feature>
<dbReference type="Gene3D" id="3.30.70.100">
    <property type="match status" value="1"/>
</dbReference>
<sequence>MIRHVVLLKLTKEAPLKEIKKKIENLKNFIPQIQHIEAGIDIKFDKNSSDLCIITELETIEDLKIYATHPKHLEVINFLKQFILERRVVDYNV</sequence>
<dbReference type="RefSeq" id="WP_007473015.1">
    <property type="nucleotide sequence ID" value="NZ_ABCJ01000001.1"/>
</dbReference>
<dbReference type="SMART" id="SM00886">
    <property type="entry name" value="Dabb"/>
    <property type="match status" value="1"/>
</dbReference>
<evidence type="ECO:0000313" key="5">
    <source>
        <dbReference type="Proteomes" id="UP000306825"/>
    </source>
</evidence>
<evidence type="ECO:0000313" key="4">
    <source>
        <dbReference type="Proteomes" id="UP000003288"/>
    </source>
</evidence>
<evidence type="ECO:0000313" key="2">
    <source>
        <dbReference type="EMBL" id="EDM24259.1"/>
    </source>
</evidence>
<dbReference type="InterPro" id="IPR013097">
    <property type="entry name" value="Dabb"/>
</dbReference>
<accession>A0AAI9F2X3</accession>
<dbReference type="Pfam" id="PF07876">
    <property type="entry name" value="Dabb"/>
    <property type="match status" value="1"/>
</dbReference>
<reference evidence="3 5" key="2">
    <citation type="submission" date="2019-05" db="EMBL/GenBank/DDBJ databases">
        <title>A comparative analysis of the Nautiliaceae.</title>
        <authorList>
            <person name="Grosche A."/>
            <person name="Smedile F."/>
            <person name="Vetriani C."/>
        </authorList>
    </citation>
    <scope>NUCLEOTIDE SEQUENCE [LARGE SCALE GENOMIC DNA]</scope>
    <source>
        <strain evidence="3 5">TB-2</strain>
    </source>
</reference>
<dbReference type="PROSITE" id="PS51502">
    <property type="entry name" value="S_R_A_B_BARREL"/>
    <property type="match status" value="1"/>
</dbReference>
<dbReference type="SUPFAM" id="SSF54909">
    <property type="entry name" value="Dimeric alpha+beta barrel"/>
    <property type="match status" value="1"/>
</dbReference>
<dbReference type="Proteomes" id="UP000306825">
    <property type="component" value="Chromosome"/>
</dbReference>
<name>A0AAI9F2X3_9BACT</name>
<organism evidence="2 4">
    <name type="scientific">Caminibacter mediatlanticus TB-2</name>
    <dbReference type="NCBI Taxonomy" id="391592"/>
    <lineage>
        <taxon>Bacteria</taxon>
        <taxon>Pseudomonadati</taxon>
        <taxon>Campylobacterota</taxon>
        <taxon>Epsilonproteobacteria</taxon>
        <taxon>Nautiliales</taxon>
        <taxon>Nautiliaceae</taxon>
        <taxon>Caminibacter</taxon>
    </lineage>
</organism>
<protein>
    <submittedName>
        <fullName evidence="3">Dabb family protein</fullName>
    </submittedName>
</protein>
<reference evidence="2 4" key="1">
    <citation type="journal article" date="2011" name="Stand. Genomic Sci.">
        <title>Draft genome sequence of Caminibacter mediatlanticus strain TB-2, an epsilonproteobacterium isolated from a deep-sea hydrothermal vent.</title>
        <authorList>
            <person name="Giovannelli D."/>
            <person name="Ferriera S."/>
            <person name="Johnson J."/>
            <person name="Kravitz S."/>
            <person name="Perez-Rodriguez I."/>
            <person name="Ricci J."/>
            <person name="O'Brien C."/>
            <person name="Voordeckers J.W."/>
            <person name="Bini E."/>
            <person name="Vetriani C."/>
        </authorList>
    </citation>
    <scope>NUCLEOTIDE SEQUENCE [LARGE SCALE GENOMIC DNA]</scope>
    <source>
        <strain evidence="2 4">TB-2</strain>
    </source>
</reference>
<dbReference type="PANTHER" id="PTHR37832:SF1">
    <property type="entry name" value="STRESS-RESPONSE A_B BARREL DOMAIN-CONTAINING PROTEIN"/>
    <property type="match status" value="1"/>
</dbReference>
<evidence type="ECO:0000313" key="3">
    <source>
        <dbReference type="EMBL" id="QCT94905.1"/>
    </source>
</evidence>
<dbReference type="PANTHER" id="PTHR37832">
    <property type="entry name" value="BLL2683 PROTEIN"/>
    <property type="match status" value="1"/>
</dbReference>
<proteinExistence type="predicted"/>
<keyword evidence="5" id="KW-1185">Reference proteome</keyword>
<evidence type="ECO:0000259" key="1">
    <source>
        <dbReference type="PROSITE" id="PS51502"/>
    </source>
</evidence>
<dbReference type="InterPro" id="IPR011008">
    <property type="entry name" value="Dimeric_a/b-barrel"/>
</dbReference>
<dbReference type="AlphaFoldDB" id="A0AAI9F2X3"/>
<dbReference type="Proteomes" id="UP000003288">
    <property type="component" value="Unassembled WGS sequence"/>
</dbReference>
<dbReference type="EMBL" id="ABCJ01000001">
    <property type="protein sequence ID" value="EDM24259.1"/>
    <property type="molecule type" value="Genomic_DNA"/>
</dbReference>
<dbReference type="EMBL" id="CP040463">
    <property type="protein sequence ID" value="QCT94905.1"/>
    <property type="molecule type" value="Genomic_DNA"/>
</dbReference>
<gene>
    <name evidence="2" type="ORF">CMTB2_02048</name>
    <name evidence="3" type="ORF">FE773_06810</name>
</gene>